<reference evidence="1" key="1">
    <citation type="submission" date="2013-04" db="EMBL/GenBank/DDBJ databases">
        <authorList>
            <person name="Qu J."/>
            <person name="Murali S.C."/>
            <person name="Bandaranaike D."/>
            <person name="Bellair M."/>
            <person name="Blankenburg K."/>
            <person name="Chao H."/>
            <person name="Dinh H."/>
            <person name="Doddapaneni H."/>
            <person name="Downs B."/>
            <person name="Dugan-Rocha S."/>
            <person name="Elkadiri S."/>
            <person name="Gnanaolivu R.D."/>
            <person name="Hernandez B."/>
            <person name="Javaid M."/>
            <person name="Jayaseelan J.C."/>
            <person name="Lee S."/>
            <person name="Li M."/>
            <person name="Ming W."/>
            <person name="Munidasa M."/>
            <person name="Muniz J."/>
            <person name="Nguyen L."/>
            <person name="Ongeri F."/>
            <person name="Osuji N."/>
            <person name="Pu L.-L."/>
            <person name="Puazo M."/>
            <person name="Qu C."/>
            <person name="Quiroz J."/>
            <person name="Raj R."/>
            <person name="Weissenberger G."/>
            <person name="Xin Y."/>
            <person name="Zou X."/>
            <person name="Han Y."/>
            <person name="Richards S."/>
            <person name="Worley K."/>
            <person name="Muzny D."/>
            <person name="Gibbs R."/>
        </authorList>
    </citation>
    <scope>NUCLEOTIDE SEQUENCE</scope>
    <source>
        <strain evidence="1">Sampled in the wild</strain>
    </source>
</reference>
<evidence type="ECO:0000313" key="2">
    <source>
        <dbReference type="Proteomes" id="UP000792457"/>
    </source>
</evidence>
<dbReference type="Proteomes" id="UP000792457">
    <property type="component" value="Unassembled WGS sequence"/>
</dbReference>
<evidence type="ECO:0000313" key="1">
    <source>
        <dbReference type="EMBL" id="KAG8231406.1"/>
    </source>
</evidence>
<dbReference type="OrthoDB" id="7542570at2759"/>
<dbReference type="AlphaFoldDB" id="A0A8K0KAF2"/>
<gene>
    <name evidence="1" type="ORF">J437_LFUL012416</name>
</gene>
<comment type="caution">
    <text evidence="1">The sequence shown here is derived from an EMBL/GenBank/DDBJ whole genome shotgun (WGS) entry which is preliminary data.</text>
</comment>
<protein>
    <submittedName>
        <fullName evidence="1">Uncharacterized protein</fullName>
    </submittedName>
</protein>
<name>A0A8K0KAF2_LADFU</name>
<accession>A0A8K0KAF2</accession>
<reference evidence="1" key="2">
    <citation type="submission" date="2017-10" db="EMBL/GenBank/DDBJ databases">
        <title>Ladona fulva Genome sequencing and assembly.</title>
        <authorList>
            <person name="Murali S."/>
            <person name="Richards S."/>
            <person name="Bandaranaike D."/>
            <person name="Bellair M."/>
            <person name="Blankenburg K."/>
            <person name="Chao H."/>
            <person name="Dinh H."/>
            <person name="Doddapaneni H."/>
            <person name="Dugan-Rocha S."/>
            <person name="Elkadiri S."/>
            <person name="Gnanaolivu R."/>
            <person name="Hernandez B."/>
            <person name="Skinner E."/>
            <person name="Javaid M."/>
            <person name="Lee S."/>
            <person name="Li M."/>
            <person name="Ming W."/>
            <person name="Munidasa M."/>
            <person name="Muniz J."/>
            <person name="Nguyen L."/>
            <person name="Hughes D."/>
            <person name="Osuji N."/>
            <person name="Pu L.-L."/>
            <person name="Puazo M."/>
            <person name="Qu C."/>
            <person name="Quiroz J."/>
            <person name="Raj R."/>
            <person name="Weissenberger G."/>
            <person name="Xin Y."/>
            <person name="Zou X."/>
            <person name="Han Y."/>
            <person name="Worley K."/>
            <person name="Muzny D."/>
            <person name="Gibbs R."/>
        </authorList>
    </citation>
    <scope>NUCLEOTIDE SEQUENCE</scope>
    <source>
        <strain evidence="1">Sampled in the wild</strain>
    </source>
</reference>
<proteinExistence type="predicted"/>
<dbReference type="EMBL" id="KZ308555">
    <property type="protein sequence ID" value="KAG8231406.1"/>
    <property type="molecule type" value="Genomic_DNA"/>
</dbReference>
<sequence length="119" mass="13420">MSTRVKQHAVIKFSTAEKVTPTVIHHPLKAVYSDNAFDRSTRDLKGNHYTSDDEVKAAITYWIQENVTLSPCYDEPSILTVLCTDKGKRDLDSLSGVYELSLKDCTAKYVDYTGRSLKD</sequence>
<keyword evidence="2" id="KW-1185">Reference proteome</keyword>
<organism evidence="1 2">
    <name type="scientific">Ladona fulva</name>
    <name type="common">Scarce chaser dragonfly</name>
    <name type="synonym">Libellula fulva</name>
    <dbReference type="NCBI Taxonomy" id="123851"/>
    <lineage>
        <taxon>Eukaryota</taxon>
        <taxon>Metazoa</taxon>
        <taxon>Ecdysozoa</taxon>
        <taxon>Arthropoda</taxon>
        <taxon>Hexapoda</taxon>
        <taxon>Insecta</taxon>
        <taxon>Pterygota</taxon>
        <taxon>Palaeoptera</taxon>
        <taxon>Odonata</taxon>
        <taxon>Epiprocta</taxon>
        <taxon>Anisoptera</taxon>
        <taxon>Libelluloidea</taxon>
        <taxon>Libellulidae</taxon>
        <taxon>Ladona</taxon>
    </lineage>
</organism>